<reference evidence="4" key="2">
    <citation type="submission" date="2021-01" db="EMBL/GenBank/DDBJ databases">
        <authorList>
            <person name="Schikora-Tamarit M.A."/>
        </authorList>
    </citation>
    <scope>NUCLEOTIDE SEQUENCE</scope>
    <source>
        <strain evidence="4">NCAIM Y.01608</strain>
    </source>
</reference>
<keyword evidence="2" id="KW-0378">Hydrolase</keyword>
<dbReference type="Proteomes" id="UP000788993">
    <property type="component" value="Unassembled WGS sequence"/>
</dbReference>
<dbReference type="FunFam" id="3.40.50.1820:FF:000039">
    <property type="entry name" value="Esterase ybfF"/>
    <property type="match status" value="1"/>
</dbReference>
<dbReference type="InterPro" id="IPR000073">
    <property type="entry name" value="AB_hydrolase_1"/>
</dbReference>
<feature type="domain" description="AB hydrolase-1" evidence="3">
    <location>
        <begin position="79"/>
        <end position="317"/>
    </location>
</feature>
<sequence>MNKFETKYKFSYVFMKMFKYRSKLLCDRIYYFHKAFYHYDGTPKSLAYSDLGRSALDKRIPTVELAYERYSPRSPTANNPIIFLHGLFGSKANNRTVSKQLVNTLDRDVYCLDLRNHGDSPHNERHDYPSLAADVERFVEDHGLIDPILIGHSMGAKTAMAVCLRRPELCSMLISVDNAPVDFTAGGTGFSKFGIYIKQLKKIQDDPSLKNLKECDNILAQVESNLAVRQFLLTNMRKSANQYTSRVPLDILARSLDNISGWPFNYEISRWTRPALFIRGKQSPYIADEYLASVGLFFPNFVVKDVDAGHWLISERPKEFVSLVTNWVQTTEDR</sequence>
<dbReference type="PANTHER" id="PTHR46118:SF4">
    <property type="entry name" value="PROTEIN ABHD11"/>
    <property type="match status" value="1"/>
</dbReference>
<dbReference type="EMBL" id="JAEUBD010001504">
    <property type="protein sequence ID" value="KAH3659466.1"/>
    <property type="molecule type" value="Genomic_DNA"/>
</dbReference>
<evidence type="ECO:0000256" key="1">
    <source>
        <dbReference type="ARBA" id="ARBA00008645"/>
    </source>
</evidence>
<name>A0A9P8SZF1_9ASCO</name>
<dbReference type="InterPro" id="IPR029058">
    <property type="entry name" value="AB_hydrolase_fold"/>
</dbReference>
<dbReference type="AlphaFoldDB" id="A0A9P8SZF1"/>
<evidence type="ECO:0000313" key="4">
    <source>
        <dbReference type="EMBL" id="KAH3659466.1"/>
    </source>
</evidence>
<evidence type="ECO:0000313" key="5">
    <source>
        <dbReference type="Proteomes" id="UP000788993"/>
    </source>
</evidence>
<dbReference type="PANTHER" id="PTHR46118">
    <property type="entry name" value="PROTEIN ABHD11"/>
    <property type="match status" value="1"/>
</dbReference>
<gene>
    <name evidence="4" type="ORF">OGATHE_005511</name>
</gene>
<dbReference type="GO" id="GO:0005739">
    <property type="term" value="C:mitochondrion"/>
    <property type="evidence" value="ECO:0007669"/>
    <property type="project" value="TreeGrafter"/>
</dbReference>
<reference evidence="4" key="1">
    <citation type="journal article" date="2021" name="Open Biol.">
        <title>Shared evolutionary footprints suggest mitochondrial oxidative damage underlies multiple complex I losses in fungi.</title>
        <authorList>
            <person name="Schikora-Tamarit M.A."/>
            <person name="Marcet-Houben M."/>
            <person name="Nosek J."/>
            <person name="Gabaldon T."/>
        </authorList>
    </citation>
    <scope>NUCLEOTIDE SEQUENCE</scope>
    <source>
        <strain evidence="4">NCAIM Y.01608</strain>
    </source>
</reference>
<dbReference type="GO" id="GO:0052689">
    <property type="term" value="F:carboxylic ester hydrolase activity"/>
    <property type="evidence" value="ECO:0007669"/>
    <property type="project" value="TreeGrafter"/>
</dbReference>
<organism evidence="4 5">
    <name type="scientific">Ogataea polymorpha</name>
    <dbReference type="NCBI Taxonomy" id="460523"/>
    <lineage>
        <taxon>Eukaryota</taxon>
        <taxon>Fungi</taxon>
        <taxon>Dikarya</taxon>
        <taxon>Ascomycota</taxon>
        <taxon>Saccharomycotina</taxon>
        <taxon>Pichiomycetes</taxon>
        <taxon>Pichiales</taxon>
        <taxon>Pichiaceae</taxon>
        <taxon>Ogataea</taxon>
    </lineage>
</organism>
<protein>
    <recommendedName>
        <fullName evidence="3">AB hydrolase-1 domain-containing protein</fullName>
    </recommendedName>
</protein>
<comment type="caution">
    <text evidence="4">The sequence shown here is derived from an EMBL/GenBank/DDBJ whole genome shotgun (WGS) entry which is preliminary data.</text>
</comment>
<dbReference type="SUPFAM" id="SSF53474">
    <property type="entry name" value="alpha/beta-Hydrolases"/>
    <property type="match status" value="1"/>
</dbReference>
<dbReference type="Pfam" id="PF00561">
    <property type="entry name" value="Abhydrolase_1"/>
    <property type="match status" value="1"/>
</dbReference>
<proteinExistence type="inferred from homology"/>
<comment type="similarity">
    <text evidence="1">Belongs to the AB hydrolase superfamily.</text>
</comment>
<keyword evidence="5" id="KW-1185">Reference proteome</keyword>
<dbReference type="Gene3D" id="3.40.50.1820">
    <property type="entry name" value="alpha/beta hydrolase"/>
    <property type="match status" value="1"/>
</dbReference>
<evidence type="ECO:0000259" key="3">
    <source>
        <dbReference type="Pfam" id="PF00561"/>
    </source>
</evidence>
<accession>A0A9P8SZF1</accession>
<evidence type="ECO:0000256" key="2">
    <source>
        <dbReference type="ARBA" id="ARBA00022801"/>
    </source>
</evidence>